<dbReference type="Proteomes" id="UP000000644">
    <property type="component" value="Plasmid pPNAP01"/>
</dbReference>
<organism evidence="1 2">
    <name type="scientific">Polaromonas naphthalenivorans (strain CJ2)</name>
    <dbReference type="NCBI Taxonomy" id="365044"/>
    <lineage>
        <taxon>Bacteria</taxon>
        <taxon>Pseudomonadati</taxon>
        <taxon>Pseudomonadota</taxon>
        <taxon>Betaproteobacteria</taxon>
        <taxon>Burkholderiales</taxon>
        <taxon>Comamonadaceae</taxon>
        <taxon>Polaromonas</taxon>
    </lineage>
</organism>
<evidence type="ECO:0000313" key="2">
    <source>
        <dbReference type="Proteomes" id="UP000000644"/>
    </source>
</evidence>
<dbReference type="AlphaFoldDB" id="A1VVD0"/>
<dbReference type="SUPFAM" id="SSF160930">
    <property type="entry name" value="FlhC-like"/>
    <property type="match status" value="1"/>
</dbReference>
<name>A1VVD0_POLNA</name>
<dbReference type="RefSeq" id="WP_011797981.1">
    <property type="nucleotide sequence ID" value="NC_008757.1"/>
</dbReference>
<evidence type="ECO:0008006" key="3">
    <source>
        <dbReference type="Google" id="ProtNLM"/>
    </source>
</evidence>
<keyword evidence="1" id="KW-0614">Plasmid</keyword>
<dbReference type="EMBL" id="CP000530">
    <property type="protein sequence ID" value="ABM39608.1"/>
    <property type="molecule type" value="Genomic_DNA"/>
</dbReference>
<dbReference type="OrthoDB" id="8781641at2"/>
<proteinExistence type="predicted"/>
<reference evidence="2" key="1">
    <citation type="journal article" date="2009" name="Environ. Microbiol.">
        <title>The genome of Polaromonas naphthalenivorans strain CJ2, isolated from coal tar-contaminated sediment, reveals physiological and metabolic versatility and evolution through extensive horizontal gene transfer.</title>
        <authorList>
            <person name="Yagi J.M."/>
            <person name="Sims D."/>
            <person name="Brettin T."/>
            <person name="Bruce D."/>
            <person name="Madsen E.L."/>
        </authorList>
    </citation>
    <scope>NUCLEOTIDE SEQUENCE [LARGE SCALE GENOMIC DNA]</scope>
    <source>
        <strain evidence="2">CJ2</strain>
        <plasmid evidence="2">Plasmid pPNAP01</plasmid>
    </source>
</reference>
<protein>
    <recommendedName>
        <fullName evidence="3">Transcriptional activator FlhC</fullName>
    </recommendedName>
</protein>
<gene>
    <name evidence="1" type="ordered locus">Pnap_4326</name>
</gene>
<dbReference type="HOGENOM" id="CLU_1494912_0_0_4"/>
<evidence type="ECO:0000313" key="1">
    <source>
        <dbReference type="EMBL" id="ABM39608.1"/>
    </source>
</evidence>
<accession>A1VVD0</accession>
<dbReference type="KEGG" id="pna:Pnap_4326"/>
<geneLocation type="plasmid" evidence="1 2">
    <name>pPNAP01</name>
</geneLocation>
<sequence length="180" mass="20575">MSRLKKSEAVYPWAVYMARMLARNPIIVHALGLTKREGETIWKKTNNRSSPSGQFPSNHDWYLETTDRRFQGALFILMYQKALTAMPRELALPHTYYHFSNITAGEWKGPKGQDVDGAFRNIESDYALPYSRAFNLIAGYHNEQNPQSRHTHLVVKCCKGCLGKYLARFDEGGSKCPLCL</sequence>
<keyword evidence="2" id="KW-1185">Reference proteome</keyword>